<evidence type="ECO:0000313" key="2">
    <source>
        <dbReference type="Proteomes" id="UP000679848"/>
    </source>
</evidence>
<sequence>MDNLARLKLRTNEPDEAILRDCLESAKAAIMARRYPFQEWPYELERRYLDLQFRCAMDIYAKIGAEGEISHNENGVNRGYESSWISESLLQEVTPLAGRVT</sequence>
<organism evidence="1 2">
    <name type="scientific">Pusillibacter faecalis</name>
    <dbReference type="NCBI Taxonomy" id="2714358"/>
    <lineage>
        <taxon>Bacteria</taxon>
        <taxon>Bacillati</taxon>
        <taxon>Bacillota</taxon>
        <taxon>Clostridia</taxon>
        <taxon>Eubacteriales</taxon>
        <taxon>Oscillospiraceae</taxon>
        <taxon>Pusillibacter</taxon>
    </lineage>
</organism>
<dbReference type="RefSeq" id="WP_213542688.1">
    <property type="nucleotide sequence ID" value="NZ_AP023420.1"/>
</dbReference>
<protein>
    <submittedName>
        <fullName evidence="1">Uncharacterized protein</fullName>
    </submittedName>
</protein>
<dbReference type="KEGG" id="pfaa:MM59RIKEN_07520"/>
<accession>A0A810QFZ1</accession>
<evidence type="ECO:0000313" key="1">
    <source>
        <dbReference type="EMBL" id="BCK83433.1"/>
    </source>
</evidence>
<dbReference type="EMBL" id="AP023420">
    <property type="protein sequence ID" value="BCK83433.1"/>
    <property type="molecule type" value="Genomic_DNA"/>
</dbReference>
<dbReference type="Proteomes" id="UP000679848">
    <property type="component" value="Chromosome"/>
</dbReference>
<keyword evidence="2" id="KW-1185">Reference proteome</keyword>
<reference evidence="1" key="1">
    <citation type="submission" date="2020-09" db="EMBL/GenBank/DDBJ databases">
        <title>New species isolated from human feces.</title>
        <authorList>
            <person name="Kitahara M."/>
            <person name="Shigeno Y."/>
            <person name="Shime M."/>
            <person name="Matsumoto Y."/>
            <person name="Nakamura S."/>
            <person name="Motooka D."/>
            <person name="Fukuoka S."/>
            <person name="Nishikawa H."/>
            <person name="Benno Y."/>
        </authorList>
    </citation>
    <scope>NUCLEOTIDE SEQUENCE</scope>
    <source>
        <strain evidence="1">MM59</strain>
    </source>
</reference>
<proteinExistence type="predicted"/>
<dbReference type="AlphaFoldDB" id="A0A810QFZ1"/>
<name>A0A810QFZ1_9FIRM</name>
<gene>
    <name evidence="1" type="ORF">MM59RIKEN_07520</name>
</gene>